<dbReference type="Pfam" id="PF18739">
    <property type="entry name" value="HEPN_Apea"/>
    <property type="match status" value="1"/>
</dbReference>
<dbReference type="AlphaFoldDB" id="A0A6P1BLW9"/>
<evidence type="ECO:0000259" key="1">
    <source>
        <dbReference type="Pfam" id="PF18739"/>
    </source>
</evidence>
<dbReference type="EMBL" id="VKHP01000120">
    <property type="protein sequence ID" value="NEU99199.1"/>
    <property type="molecule type" value="Genomic_DNA"/>
</dbReference>
<evidence type="ECO:0000313" key="4">
    <source>
        <dbReference type="Proteomes" id="UP000468531"/>
    </source>
</evidence>
<feature type="domain" description="Apea-like HEPN" evidence="1">
    <location>
        <begin position="175"/>
        <end position="311"/>
    </location>
</feature>
<dbReference type="Proteomes" id="UP000468531">
    <property type="component" value="Unassembled WGS sequence"/>
</dbReference>
<proteinExistence type="predicted"/>
<sequence>MSSEVIQVTKDDLGYALRVKNIPKETIAVSNIGAELDFKLAAIASPAHAEATIVASGWLNVRPDEPKPLSWFLDQLWKITSFLALLAEKPMPPDRIELKIGAHGFVLSVLAPRPAIEYCDHREHHAFFISRTRIGDDLGRIVASWFELFPRVELPVGLALSTMASDDLWPHVRFLSLMQALEGLHRALFTGNYMAPEQYGLVKDALINAIPANVGADHRAALTSRIRYGNEIALAKRLKSLAELLPNTLRTRILGSKDIPRSWIDTRNYYTHWDEALRSNILGGQAMYDASVRLTILLRALYLQQAGMSSDTLESCLDGHSDASQHLRQLNLPEETGRAPAS</sequence>
<dbReference type="InterPro" id="IPR041223">
    <property type="entry name" value="ApeA_NTD"/>
</dbReference>
<evidence type="ECO:0000313" key="3">
    <source>
        <dbReference type="EMBL" id="NEU99199.1"/>
    </source>
</evidence>
<protein>
    <submittedName>
        <fullName evidence="3">Uncharacterized protein</fullName>
    </submittedName>
</protein>
<gene>
    <name evidence="3" type="ORF">FNJ47_26075</name>
</gene>
<feature type="domain" description="ApeA N-terminal" evidence="2">
    <location>
        <begin position="37"/>
        <end position="145"/>
    </location>
</feature>
<reference evidence="3 4" key="1">
    <citation type="journal article" date="2020" name="Arch. Microbiol.">
        <title>Bradyrhizobium uaiense sp. nov., a new highly efficient cowpea symbiont.</title>
        <authorList>
            <person name="Cabral Michel D."/>
            <person name="Azarias Guimaraes A."/>
            <person name="Martins da Costa E."/>
            <person name="Soares de Carvalho T."/>
            <person name="Balsanelli E."/>
            <person name="Willems A."/>
            <person name="Maltempi de Souza E."/>
            <person name="de Souza Moreira F.M."/>
        </authorList>
    </citation>
    <scope>NUCLEOTIDE SEQUENCE [LARGE SCALE GENOMIC DNA]</scope>
    <source>
        <strain evidence="3 4">UFLA 03-164</strain>
    </source>
</reference>
<dbReference type="InterPro" id="IPR041229">
    <property type="entry name" value="HEPN_Apea"/>
</dbReference>
<accession>A0A6P1BLW9</accession>
<evidence type="ECO:0000259" key="2">
    <source>
        <dbReference type="Pfam" id="PF18862"/>
    </source>
</evidence>
<comment type="caution">
    <text evidence="3">The sequence shown here is derived from an EMBL/GenBank/DDBJ whole genome shotgun (WGS) entry which is preliminary data.</text>
</comment>
<organism evidence="3 4">
    <name type="scientific">Bradyrhizobium uaiense</name>
    <dbReference type="NCBI Taxonomy" id="2594946"/>
    <lineage>
        <taxon>Bacteria</taxon>
        <taxon>Pseudomonadati</taxon>
        <taxon>Pseudomonadota</taxon>
        <taxon>Alphaproteobacteria</taxon>
        <taxon>Hyphomicrobiales</taxon>
        <taxon>Nitrobacteraceae</taxon>
        <taxon>Bradyrhizobium</taxon>
    </lineage>
</organism>
<name>A0A6P1BLW9_9BRAD</name>
<keyword evidence="4" id="KW-1185">Reference proteome</keyword>
<dbReference type="Pfam" id="PF18862">
    <property type="entry name" value="ApeA_NTD1"/>
    <property type="match status" value="1"/>
</dbReference>